<evidence type="ECO:0000256" key="3">
    <source>
        <dbReference type="ARBA" id="ARBA00011918"/>
    </source>
</evidence>
<dbReference type="PANTHER" id="PTHR10815">
    <property type="entry name" value="METHYLATED-DNA--PROTEIN-CYSTEINE METHYLTRANSFERASE"/>
    <property type="match status" value="1"/>
</dbReference>
<comment type="caution">
    <text evidence="10">The sequence shown here is derived from an EMBL/GenBank/DDBJ whole genome shotgun (WGS) entry which is preliminary data.</text>
</comment>
<evidence type="ECO:0000256" key="7">
    <source>
        <dbReference type="ARBA" id="ARBA00023204"/>
    </source>
</evidence>
<evidence type="ECO:0000256" key="6">
    <source>
        <dbReference type="ARBA" id="ARBA00022763"/>
    </source>
</evidence>
<dbReference type="InterPro" id="IPR014048">
    <property type="entry name" value="MethylDNA_cys_MeTrfase_DNA-bd"/>
</dbReference>
<dbReference type="FunFam" id="1.10.10.10:FF:000214">
    <property type="entry name" value="Methylated-DNA--protein-cysteine methyltransferase"/>
    <property type="match status" value="1"/>
</dbReference>
<dbReference type="PATRIC" id="fig|1618378.3.peg.25"/>
<dbReference type="InterPro" id="IPR036388">
    <property type="entry name" value="WH-like_DNA-bd_sf"/>
</dbReference>
<organism evidence="10 11">
    <name type="scientific">Candidatus Collierbacteria bacterium GW2011_GWA2_42_17</name>
    <dbReference type="NCBI Taxonomy" id="1618378"/>
    <lineage>
        <taxon>Bacteria</taxon>
        <taxon>Candidatus Collieribacteriota</taxon>
    </lineage>
</organism>
<dbReference type="PANTHER" id="PTHR10815:SF13">
    <property type="entry name" value="METHYLATED-DNA--PROTEIN-CYSTEINE METHYLTRANSFERASE"/>
    <property type="match status" value="1"/>
</dbReference>
<evidence type="ECO:0000256" key="4">
    <source>
        <dbReference type="ARBA" id="ARBA00022603"/>
    </source>
</evidence>
<reference evidence="10 11" key="1">
    <citation type="journal article" date="2015" name="Nature">
        <title>rRNA introns, odd ribosomes, and small enigmatic genomes across a large radiation of phyla.</title>
        <authorList>
            <person name="Brown C.T."/>
            <person name="Hug L.A."/>
            <person name="Thomas B.C."/>
            <person name="Sharon I."/>
            <person name="Castelle C.J."/>
            <person name="Singh A."/>
            <person name="Wilkins M.J."/>
            <person name="Williams K.H."/>
            <person name="Banfield J.F."/>
        </authorList>
    </citation>
    <scope>NUCLEOTIDE SEQUENCE [LARGE SCALE GENOMIC DNA]</scope>
</reference>
<dbReference type="GO" id="GO:0006281">
    <property type="term" value="P:DNA repair"/>
    <property type="evidence" value="ECO:0007669"/>
    <property type="project" value="UniProtKB-KW"/>
</dbReference>
<evidence type="ECO:0000313" key="10">
    <source>
        <dbReference type="EMBL" id="KKS43291.1"/>
    </source>
</evidence>
<dbReference type="InterPro" id="IPR036217">
    <property type="entry name" value="MethylDNA_cys_MeTrfase_DNAb"/>
</dbReference>
<dbReference type="CDD" id="cd06445">
    <property type="entry name" value="ATase"/>
    <property type="match status" value="1"/>
</dbReference>
<keyword evidence="4 10" id="KW-0489">Methyltransferase</keyword>
<comment type="catalytic activity">
    <reaction evidence="8">
        <text>a 6-O-methyl-2'-deoxyguanosine in DNA + L-cysteinyl-[protein] = S-methyl-L-cysteinyl-[protein] + a 2'-deoxyguanosine in DNA</text>
        <dbReference type="Rhea" id="RHEA:24000"/>
        <dbReference type="Rhea" id="RHEA-COMP:10131"/>
        <dbReference type="Rhea" id="RHEA-COMP:10132"/>
        <dbReference type="Rhea" id="RHEA-COMP:11367"/>
        <dbReference type="Rhea" id="RHEA-COMP:11368"/>
        <dbReference type="ChEBI" id="CHEBI:29950"/>
        <dbReference type="ChEBI" id="CHEBI:82612"/>
        <dbReference type="ChEBI" id="CHEBI:85445"/>
        <dbReference type="ChEBI" id="CHEBI:85448"/>
        <dbReference type="EC" id="2.1.1.63"/>
    </reaction>
</comment>
<evidence type="ECO:0000256" key="5">
    <source>
        <dbReference type="ARBA" id="ARBA00022679"/>
    </source>
</evidence>
<sequence length="105" mass="11424">METFREKVYEITKKIPRGKVATYGQIARLAGNPKASRAVGLFMKTNPFAPVVPCHRVVAFDGSLTGYSAGNGVSTKMEMLIDEGVICQDGKVNLSESLWNEKSVS</sequence>
<dbReference type="EMBL" id="LCDA01000001">
    <property type="protein sequence ID" value="KKS43291.1"/>
    <property type="molecule type" value="Genomic_DNA"/>
</dbReference>
<dbReference type="Gene3D" id="1.10.10.10">
    <property type="entry name" value="Winged helix-like DNA-binding domain superfamily/Winged helix DNA-binding domain"/>
    <property type="match status" value="1"/>
</dbReference>
<keyword evidence="7" id="KW-0234">DNA repair</keyword>
<evidence type="ECO:0000313" key="11">
    <source>
        <dbReference type="Proteomes" id="UP000033854"/>
    </source>
</evidence>
<gene>
    <name evidence="10" type="ORF">UV06_C0001G0025</name>
</gene>
<evidence type="ECO:0000259" key="9">
    <source>
        <dbReference type="Pfam" id="PF01035"/>
    </source>
</evidence>
<dbReference type="PROSITE" id="PS00374">
    <property type="entry name" value="MGMT"/>
    <property type="match status" value="1"/>
</dbReference>
<name>A0A0G1BAC6_9BACT</name>
<comment type="catalytic activity">
    <reaction evidence="1">
        <text>a 4-O-methyl-thymidine in DNA + L-cysteinyl-[protein] = a thymidine in DNA + S-methyl-L-cysteinyl-[protein]</text>
        <dbReference type="Rhea" id="RHEA:53428"/>
        <dbReference type="Rhea" id="RHEA-COMP:10131"/>
        <dbReference type="Rhea" id="RHEA-COMP:10132"/>
        <dbReference type="Rhea" id="RHEA-COMP:13555"/>
        <dbReference type="Rhea" id="RHEA-COMP:13556"/>
        <dbReference type="ChEBI" id="CHEBI:29950"/>
        <dbReference type="ChEBI" id="CHEBI:82612"/>
        <dbReference type="ChEBI" id="CHEBI:137386"/>
        <dbReference type="ChEBI" id="CHEBI:137387"/>
        <dbReference type="EC" id="2.1.1.63"/>
    </reaction>
</comment>
<dbReference type="AlphaFoldDB" id="A0A0G1BAC6"/>
<evidence type="ECO:0000256" key="1">
    <source>
        <dbReference type="ARBA" id="ARBA00001286"/>
    </source>
</evidence>
<dbReference type="Proteomes" id="UP000033854">
    <property type="component" value="Unassembled WGS sequence"/>
</dbReference>
<dbReference type="EC" id="2.1.1.63" evidence="3"/>
<feature type="domain" description="Methylated-DNA-[protein]-cysteine S-methyltransferase DNA binding" evidence="9">
    <location>
        <begin position="4"/>
        <end position="85"/>
    </location>
</feature>
<evidence type="ECO:0000256" key="2">
    <source>
        <dbReference type="ARBA" id="ARBA00008711"/>
    </source>
</evidence>
<dbReference type="GO" id="GO:0003908">
    <property type="term" value="F:methylated-DNA-[protein]-cysteine S-methyltransferase activity"/>
    <property type="evidence" value="ECO:0007669"/>
    <property type="project" value="UniProtKB-EC"/>
</dbReference>
<accession>A0A0G1BAC6</accession>
<dbReference type="InterPro" id="IPR001497">
    <property type="entry name" value="MethylDNA_cys_MeTrfase_AS"/>
</dbReference>
<proteinExistence type="inferred from homology"/>
<dbReference type="Pfam" id="PF01035">
    <property type="entry name" value="DNA_binding_1"/>
    <property type="match status" value="1"/>
</dbReference>
<comment type="similarity">
    <text evidence="2">Belongs to the MGMT family.</text>
</comment>
<protein>
    <recommendedName>
        <fullName evidence="3">methylated-DNA--[protein]-cysteine S-methyltransferase</fullName>
        <ecNumber evidence="3">2.1.1.63</ecNumber>
    </recommendedName>
</protein>
<evidence type="ECO:0000256" key="8">
    <source>
        <dbReference type="ARBA" id="ARBA00049348"/>
    </source>
</evidence>
<keyword evidence="6" id="KW-0227">DNA damage</keyword>
<dbReference type="NCBIfam" id="TIGR00589">
    <property type="entry name" value="ogt"/>
    <property type="match status" value="1"/>
</dbReference>
<keyword evidence="5 10" id="KW-0808">Transferase</keyword>
<dbReference type="SUPFAM" id="SSF46767">
    <property type="entry name" value="Methylated DNA-protein cysteine methyltransferase, C-terminal domain"/>
    <property type="match status" value="1"/>
</dbReference>
<dbReference type="GO" id="GO:0032259">
    <property type="term" value="P:methylation"/>
    <property type="evidence" value="ECO:0007669"/>
    <property type="project" value="UniProtKB-KW"/>
</dbReference>